<evidence type="ECO:0000313" key="5">
    <source>
        <dbReference type="EMBL" id="KAK1365878.1"/>
    </source>
</evidence>
<dbReference type="InterPro" id="IPR006456">
    <property type="entry name" value="ZF_HD_homeobox_Cys/His_dimer"/>
</dbReference>
<keyword evidence="2" id="KW-0863">Zinc-finger</keyword>
<dbReference type="PANTHER" id="PTHR31948">
    <property type="entry name" value="ZINC-FINGER HOMEODOMAIN PROTEIN 2"/>
    <property type="match status" value="1"/>
</dbReference>
<dbReference type="Pfam" id="PF04770">
    <property type="entry name" value="ZF-HD_dimer"/>
    <property type="match status" value="1"/>
</dbReference>
<evidence type="ECO:0000313" key="6">
    <source>
        <dbReference type="Proteomes" id="UP001237642"/>
    </source>
</evidence>
<keyword evidence="1" id="KW-0479">Metal-binding</keyword>
<dbReference type="GO" id="GO:0000976">
    <property type="term" value="F:transcription cis-regulatory region binding"/>
    <property type="evidence" value="ECO:0007669"/>
    <property type="project" value="TreeGrafter"/>
</dbReference>
<proteinExistence type="predicted"/>
<organism evidence="5 6">
    <name type="scientific">Heracleum sosnowskyi</name>
    <dbReference type="NCBI Taxonomy" id="360622"/>
    <lineage>
        <taxon>Eukaryota</taxon>
        <taxon>Viridiplantae</taxon>
        <taxon>Streptophyta</taxon>
        <taxon>Embryophyta</taxon>
        <taxon>Tracheophyta</taxon>
        <taxon>Spermatophyta</taxon>
        <taxon>Magnoliopsida</taxon>
        <taxon>eudicotyledons</taxon>
        <taxon>Gunneridae</taxon>
        <taxon>Pentapetalae</taxon>
        <taxon>asterids</taxon>
        <taxon>campanulids</taxon>
        <taxon>Apiales</taxon>
        <taxon>Apiaceae</taxon>
        <taxon>Apioideae</taxon>
        <taxon>apioid superclade</taxon>
        <taxon>Tordylieae</taxon>
        <taxon>Tordyliinae</taxon>
        <taxon>Heracleum</taxon>
    </lineage>
</organism>
<evidence type="ECO:0000256" key="1">
    <source>
        <dbReference type="ARBA" id="ARBA00022723"/>
    </source>
</evidence>
<reference evidence="5" key="2">
    <citation type="submission" date="2023-05" db="EMBL/GenBank/DDBJ databases">
        <authorList>
            <person name="Schelkunov M.I."/>
        </authorList>
    </citation>
    <scope>NUCLEOTIDE SEQUENCE</scope>
    <source>
        <strain evidence="5">Hsosn_3</strain>
        <tissue evidence="5">Leaf</tissue>
    </source>
</reference>
<dbReference type="GO" id="GO:0008270">
    <property type="term" value="F:zinc ion binding"/>
    <property type="evidence" value="ECO:0007669"/>
    <property type="project" value="UniProtKB-KW"/>
</dbReference>
<dbReference type="NCBIfam" id="TIGR01566">
    <property type="entry name" value="ZF_HD_prot_N"/>
    <property type="match status" value="1"/>
</dbReference>
<evidence type="ECO:0000256" key="2">
    <source>
        <dbReference type="ARBA" id="ARBA00022771"/>
    </source>
</evidence>
<keyword evidence="6" id="KW-1185">Reference proteome</keyword>
<evidence type="ECO:0000259" key="4">
    <source>
        <dbReference type="PROSITE" id="PS51523"/>
    </source>
</evidence>
<protein>
    <submittedName>
        <fullName evidence="5">Mini zinc finger protein 2-like</fullName>
    </submittedName>
</protein>
<dbReference type="GO" id="GO:0003700">
    <property type="term" value="F:DNA-binding transcription factor activity"/>
    <property type="evidence" value="ECO:0007669"/>
    <property type="project" value="TreeGrafter"/>
</dbReference>
<dbReference type="PROSITE" id="PS51523">
    <property type="entry name" value="ZF_HD_DIMER"/>
    <property type="match status" value="1"/>
</dbReference>
<dbReference type="EMBL" id="JAUIZM010000009">
    <property type="protein sequence ID" value="KAK1365878.1"/>
    <property type="molecule type" value="Genomic_DNA"/>
</dbReference>
<accession>A0AAD8HGM9</accession>
<keyword evidence="3" id="KW-0862">Zinc</keyword>
<dbReference type="PANTHER" id="PTHR31948:SF171">
    <property type="entry name" value="HOMEOBOX DOMAIN-CONTAINING PROTEIN"/>
    <property type="match status" value="1"/>
</dbReference>
<gene>
    <name evidence="5" type="ORF">POM88_041439</name>
</gene>
<dbReference type="AlphaFoldDB" id="A0AAD8HGM9"/>
<name>A0AAD8HGM9_9APIA</name>
<dbReference type="Proteomes" id="UP001237642">
    <property type="component" value="Unassembled WGS sequence"/>
</dbReference>
<sequence>MKPKEDKNDDNQEAKKVFTGHFVIKEKKKTGLHEEIVKYKECRKNHAANLGRYAVDGCCEFMPAGEEGSAAALSCHACSCHRNFHKRETEIELHLHFSIS</sequence>
<comment type="caution">
    <text evidence="5">The sequence shown here is derived from an EMBL/GenBank/DDBJ whole genome shotgun (WGS) entry which is preliminary data.</text>
</comment>
<evidence type="ECO:0000256" key="3">
    <source>
        <dbReference type="ARBA" id="ARBA00022833"/>
    </source>
</evidence>
<reference evidence="5" key="1">
    <citation type="submission" date="2023-02" db="EMBL/GenBank/DDBJ databases">
        <title>Genome of toxic invasive species Heracleum sosnowskyi carries increased number of genes despite the absence of recent whole-genome duplications.</title>
        <authorList>
            <person name="Schelkunov M."/>
            <person name="Shtratnikova V."/>
            <person name="Makarenko M."/>
            <person name="Klepikova A."/>
            <person name="Omelchenko D."/>
            <person name="Novikova G."/>
            <person name="Obukhova E."/>
            <person name="Bogdanov V."/>
            <person name="Penin A."/>
            <person name="Logacheva M."/>
        </authorList>
    </citation>
    <scope>NUCLEOTIDE SEQUENCE</scope>
    <source>
        <strain evidence="5">Hsosn_3</strain>
        <tissue evidence="5">Leaf</tissue>
    </source>
</reference>
<feature type="domain" description="ZF-HD dimerization-type" evidence="4">
    <location>
        <begin position="39"/>
        <end position="88"/>
    </location>
</feature>
<dbReference type="GO" id="GO:0050793">
    <property type="term" value="P:regulation of developmental process"/>
    <property type="evidence" value="ECO:0007669"/>
    <property type="project" value="TreeGrafter"/>
</dbReference>
<dbReference type="GO" id="GO:0005634">
    <property type="term" value="C:nucleus"/>
    <property type="evidence" value="ECO:0007669"/>
    <property type="project" value="TreeGrafter"/>
</dbReference>